<evidence type="ECO:0000313" key="2">
    <source>
        <dbReference type="EMBL" id="SBR63083.1"/>
    </source>
</evidence>
<protein>
    <submittedName>
        <fullName evidence="2">Uncharacterized protein</fullName>
    </submittedName>
</protein>
<feature type="compositionally biased region" description="Polar residues" evidence="1">
    <location>
        <begin position="1"/>
        <end position="13"/>
    </location>
</feature>
<accession>A0A1A8N1X6</accession>
<reference evidence="2" key="1">
    <citation type="submission" date="2016-05" db="EMBL/GenBank/DDBJ databases">
        <authorList>
            <person name="Lavstsen T."/>
            <person name="Jespersen J.S."/>
        </authorList>
    </citation>
    <scope>NUCLEOTIDE SEQUENCE</scope>
    <source>
        <tissue evidence="2">Brain</tissue>
    </source>
</reference>
<feature type="compositionally biased region" description="Low complexity" evidence="1">
    <location>
        <begin position="26"/>
        <end position="40"/>
    </location>
</feature>
<feature type="region of interest" description="Disordered" evidence="1">
    <location>
        <begin position="1"/>
        <end position="58"/>
    </location>
</feature>
<name>A0A1A8N1X6_9TELE</name>
<dbReference type="AlphaFoldDB" id="A0A1A8N1X6"/>
<sequence>TLPASSTPASPNQKDSKNLTKRRRQSSGASPCMSSSSRSSTTDHLSALSEKIRDKQHSGEKTVFSFCMTLVCLTSHQEIQLIELLITQACSLSGVCVCV</sequence>
<organism evidence="2">
    <name type="scientific">Nothobranchius pienaari</name>
    <dbReference type="NCBI Taxonomy" id="704102"/>
    <lineage>
        <taxon>Eukaryota</taxon>
        <taxon>Metazoa</taxon>
        <taxon>Chordata</taxon>
        <taxon>Craniata</taxon>
        <taxon>Vertebrata</taxon>
        <taxon>Euteleostomi</taxon>
        <taxon>Actinopterygii</taxon>
        <taxon>Neopterygii</taxon>
        <taxon>Teleostei</taxon>
        <taxon>Neoteleostei</taxon>
        <taxon>Acanthomorphata</taxon>
        <taxon>Ovalentaria</taxon>
        <taxon>Atherinomorphae</taxon>
        <taxon>Cyprinodontiformes</taxon>
        <taxon>Nothobranchiidae</taxon>
        <taxon>Nothobranchius</taxon>
    </lineage>
</organism>
<gene>
    <name evidence="2" type="primary">Nfu_g_1_024875</name>
</gene>
<feature type="non-terminal residue" evidence="2">
    <location>
        <position position="1"/>
    </location>
</feature>
<evidence type="ECO:0000256" key="1">
    <source>
        <dbReference type="SAM" id="MobiDB-lite"/>
    </source>
</evidence>
<proteinExistence type="predicted"/>
<reference evidence="2" key="2">
    <citation type="submission" date="2016-06" db="EMBL/GenBank/DDBJ databases">
        <title>The genome of a short-lived fish provides insights into sex chromosome evolution and the genetic control of aging.</title>
        <authorList>
            <person name="Reichwald K."/>
            <person name="Felder M."/>
            <person name="Petzold A."/>
            <person name="Koch P."/>
            <person name="Groth M."/>
            <person name="Platzer M."/>
        </authorList>
    </citation>
    <scope>NUCLEOTIDE SEQUENCE</scope>
    <source>
        <tissue evidence="2">Brain</tissue>
    </source>
</reference>
<feature type="non-terminal residue" evidence="2">
    <location>
        <position position="99"/>
    </location>
</feature>
<dbReference type="EMBL" id="HAEF01021924">
    <property type="protein sequence ID" value="SBR63083.1"/>
    <property type="molecule type" value="Transcribed_RNA"/>
</dbReference>